<evidence type="ECO:0000313" key="4">
    <source>
        <dbReference type="Proteomes" id="UP000016931"/>
    </source>
</evidence>
<dbReference type="AlphaFoldDB" id="N1QLX5"/>
<evidence type="ECO:0000259" key="2">
    <source>
        <dbReference type="Pfam" id="PF14616"/>
    </source>
</evidence>
<feature type="region of interest" description="Disordered" evidence="1">
    <location>
        <begin position="81"/>
        <end position="101"/>
    </location>
</feature>
<dbReference type="RefSeq" id="XP_016764959.1">
    <property type="nucleotide sequence ID" value="XM_016903377.1"/>
</dbReference>
<feature type="compositionally biased region" description="Basic and acidic residues" evidence="1">
    <location>
        <begin position="185"/>
        <end position="197"/>
    </location>
</feature>
<evidence type="ECO:0000256" key="1">
    <source>
        <dbReference type="SAM" id="MobiDB-lite"/>
    </source>
</evidence>
<accession>N1QLX5</accession>
<dbReference type="EMBL" id="KB456260">
    <property type="protein sequence ID" value="EMF16838.1"/>
    <property type="molecule type" value="Genomic_DNA"/>
</dbReference>
<dbReference type="InterPro" id="IPR028012">
    <property type="entry name" value="Rua1_C"/>
</dbReference>
<gene>
    <name evidence="3" type="ORF">SEPMUDRAFT_145972</name>
</gene>
<reference evidence="3 4" key="1">
    <citation type="journal article" date="2012" name="PLoS Pathog.">
        <title>Diverse lifestyles and strategies of plant pathogenesis encoded in the genomes of eighteen Dothideomycetes fungi.</title>
        <authorList>
            <person name="Ohm R.A."/>
            <person name="Feau N."/>
            <person name="Henrissat B."/>
            <person name="Schoch C.L."/>
            <person name="Horwitz B.A."/>
            <person name="Barry K.W."/>
            <person name="Condon B.J."/>
            <person name="Copeland A.C."/>
            <person name="Dhillon B."/>
            <person name="Glaser F."/>
            <person name="Hesse C.N."/>
            <person name="Kosti I."/>
            <person name="LaButti K."/>
            <person name="Lindquist E.A."/>
            <person name="Lucas S."/>
            <person name="Salamov A.A."/>
            <person name="Bradshaw R.E."/>
            <person name="Ciuffetti L."/>
            <person name="Hamelin R.C."/>
            <person name="Kema G.H.J."/>
            <person name="Lawrence C."/>
            <person name="Scott J.A."/>
            <person name="Spatafora J.W."/>
            <person name="Turgeon B.G."/>
            <person name="de Wit P.J.G.M."/>
            <person name="Zhong S."/>
            <person name="Goodwin S.B."/>
            <person name="Grigoriev I.V."/>
        </authorList>
    </citation>
    <scope>NUCLEOTIDE SEQUENCE [LARGE SCALE GENOMIC DNA]</scope>
    <source>
        <strain evidence="3 4">SO2202</strain>
    </source>
</reference>
<dbReference type="PANTHER" id="PTHR28125:SF3">
    <property type="entry name" value="TRANSCRIPTION REGULATOR RUA1 C-TERMINAL DOMAIN-CONTAINING PROTEIN"/>
    <property type="match status" value="1"/>
</dbReference>
<feature type="domain" description="Transcription regulator Rua1 C-terminal" evidence="2">
    <location>
        <begin position="199"/>
        <end position="294"/>
    </location>
</feature>
<dbReference type="Proteomes" id="UP000016931">
    <property type="component" value="Unassembled WGS sequence"/>
</dbReference>
<sequence>MSWAYESYEAVNDYRWMTWPDQVINDHNYNSHNNEYQHQHQHLFGHTNSEQAPGYFAANHYASYRSLHHYPALDSGHMRSSFSSASTSPTSSSGNSTYSAPPAWHSGDPACMIYQSGTPSPVDCSSHAAWMESPTAVDEHETLTSDDTPLAHDFAAHLPADLDFKLTLESCTSRADPSHDDEDPDLPKPRRQDPRWDGDEYAARWVRGEGIARTGFCGICSTWHKLKDSAYWYHMHYTHGISCATGKFFSAPRAGRSAQGVVGYDALCSNCDQWVYVGRLDRWHTPYFRHAYKCQTSSSNRPRVSSRSSRSSANKSSFNRPGNAALRTLRSL</sequence>
<evidence type="ECO:0000313" key="3">
    <source>
        <dbReference type="EMBL" id="EMF16838.1"/>
    </source>
</evidence>
<organism evidence="3 4">
    <name type="scientific">Sphaerulina musiva (strain SO2202)</name>
    <name type="common">Poplar stem canker fungus</name>
    <name type="synonym">Septoria musiva</name>
    <dbReference type="NCBI Taxonomy" id="692275"/>
    <lineage>
        <taxon>Eukaryota</taxon>
        <taxon>Fungi</taxon>
        <taxon>Dikarya</taxon>
        <taxon>Ascomycota</taxon>
        <taxon>Pezizomycotina</taxon>
        <taxon>Dothideomycetes</taxon>
        <taxon>Dothideomycetidae</taxon>
        <taxon>Mycosphaerellales</taxon>
        <taxon>Mycosphaerellaceae</taxon>
        <taxon>Sphaerulina</taxon>
    </lineage>
</organism>
<name>N1QLX5_SPHMS</name>
<feature type="region of interest" description="Disordered" evidence="1">
    <location>
        <begin position="298"/>
        <end position="321"/>
    </location>
</feature>
<dbReference type="PANTHER" id="PTHR28125">
    <property type="entry name" value="MEIOTIC EXPRESSION UP-REGULATED PROTEIN 26"/>
    <property type="match status" value="1"/>
</dbReference>
<dbReference type="eggNOG" id="ENOG502S1PM">
    <property type="taxonomic scope" value="Eukaryota"/>
</dbReference>
<feature type="compositionally biased region" description="Low complexity" evidence="1">
    <location>
        <begin position="298"/>
        <end position="320"/>
    </location>
</feature>
<dbReference type="OrthoDB" id="5595379at2759"/>
<keyword evidence="4" id="KW-1185">Reference proteome</keyword>
<feature type="region of interest" description="Disordered" evidence="1">
    <location>
        <begin position="173"/>
        <end position="197"/>
    </location>
</feature>
<feature type="compositionally biased region" description="Low complexity" evidence="1">
    <location>
        <begin position="81"/>
        <end position="99"/>
    </location>
</feature>
<proteinExistence type="predicted"/>
<dbReference type="GeneID" id="27900514"/>
<dbReference type="HOGENOM" id="CLU_853120_0_0_1"/>
<dbReference type="Pfam" id="PF14616">
    <property type="entry name" value="Rua1_C"/>
    <property type="match status" value="1"/>
</dbReference>
<protein>
    <recommendedName>
        <fullName evidence="2">Transcription regulator Rua1 C-terminal domain-containing protein</fullName>
    </recommendedName>
</protein>